<evidence type="ECO:0000259" key="1">
    <source>
        <dbReference type="Pfam" id="PF01882"/>
    </source>
</evidence>
<feature type="domain" description="DUF58" evidence="1">
    <location>
        <begin position="58"/>
        <end position="254"/>
    </location>
</feature>
<accession>A0A7K1YF62</accession>
<keyword evidence="3" id="KW-1185">Reference proteome</keyword>
<name>A0A7K1YF62_9SPHI</name>
<dbReference type="PANTHER" id="PTHR33608">
    <property type="entry name" value="BLL2464 PROTEIN"/>
    <property type="match status" value="1"/>
</dbReference>
<organism evidence="2 3">
    <name type="scientific">Hufsiella arboris</name>
    <dbReference type="NCBI Taxonomy" id="2695275"/>
    <lineage>
        <taxon>Bacteria</taxon>
        <taxon>Pseudomonadati</taxon>
        <taxon>Bacteroidota</taxon>
        <taxon>Sphingobacteriia</taxon>
        <taxon>Sphingobacteriales</taxon>
        <taxon>Sphingobacteriaceae</taxon>
        <taxon>Hufsiella</taxon>
    </lineage>
</organism>
<dbReference type="InterPro" id="IPR002881">
    <property type="entry name" value="DUF58"/>
</dbReference>
<protein>
    <submittedName>
        <fullName evidence="2">DUF58 domain-containing protein</fullName>
    </submittedName>
</protein>
<proteinExistence type="predicted"/>
<dbReference type="PANTHER" id="PTHR33608:SF12">
    <property type="entry name" value="DUF58 DOMAIN-CONTAINING PROTEIN"/>
    <property type="match status" value="1"/>
</dbReference>
<gene>
    <name evidence="2" type="ORF">GS399_19935</name>
</gene>
<evidence type="ECO:0000313" key="2">
    <source>
        <dbReference type="EMBL" id="MXV53243.1"/>
    </source>
</evidence>
<dbReference type="AlphaFoldDB" id="A0A7K1YF62"/>
<evidence type="ECO:0000313" key="3">
    <source>
        <dbReference type="Proteomes" id="UP000466586"/>
    </source>
</evidence>
<comment type="caution">
    <text evidence="2">The sequence shown here is derived from an EMBL/GenBank/DDBJ whole genome shotgun (WGS) entry which is preliminary data.</text>
</comment>
<sequence length="314" mass="36133">MKHKETGHPSDVAVALEDLMRYEFLVQSGNLLPGHPVYSILAGRHASKLRGRGMDFEEVRQYVAGDDIRNIDWKVTARIGETYSKVFNEEKERTTFILLDQGSRMFFGSKRFVKSVSAAHAAAIGAFYTIKRGDRVGGIVFGDEEYDYVAPKRSKALVQHFMQLITKHNRALPERKVIREGPGRLKEMLKRTQAAVSHDFVITIISDFSDFDPELRQQILGLANHNDVILIHIDDEMDEVLPDGKLVLSDGHRQITWQNSHRKWGGKYTERFRDIHQRLSDNFSRYRVPVVYFNTAEAVEDQVMQSMGKRLKRK</sequence>
<dbReference type="Pfam" id="PF01882">
    <property type="entry name" value="DUF58"/>
    <property type="match status" value="1"/>
</dbReference>
<dbReference type="Proteomes" id="UP000466586">
    <property type="component" value="Unassembled WGS sequence"/>
</dbReference>
<reference evidence="2 3" key="1">
    <citation type="submission" date="2019-11" db="EMBL/GenBank/DDBJ databases">
        <title>Pedobacter sp. HMF7647 Genome sequencing and assembly.</title>
        <authorList>
            <person name="Kang H."/>
            <person name="Kim H."/>
            <person name="Joh K."/>
        </authorList>
    </citation>
    <scope>NUCLEOTIDE SEQUENCE [LARGE SCALE GENOMIC DNA]</scope>
    <source>
        <strain evidence="2 3">HMF7647</strain>
    </source>
</reference>
<dbReference type="EMBL" id="WVHT01000016">
    <property type="protein sequence ID" value="MXV53243.1"/>
    <property type="molecule type" value="Genomic_DNA"/>
</dbReference>